<keyword evidence="2" id="KW-1185">Reference proteome</keyword>
<feature type="non-terminal residue" evidence="1">
    <location>
        <position position="57"/>
    </location>
</feature>
<dbReference type="Proteomes" id="UP000824469">
    <property type="component" value="Unassembled WGS sequence"/>
</dbReference>
<sequence length="57" mass="5400">FGGFFGQGASVQTFGLASGSGMGKSSGSGALSQTVSTQFNGTVGAFGTTPIGPIGPK</sequence>
<dbReference type="AlphaFoldDB" id="A0AA38LLC7"/>
<evidence type="ECO:0000313" key="2">
    <source>
        <dbReference type="Proteomes" id="UP000824469"/>
    </source>
</evidence>
<gene>
    <name evidence="1" type="ORF">KI387_005685</name>
</gene>
<protein>
    <submittedName>
        <fullName evidence="1">Uncharacterized protein</fullName>
    </submittedName>
</protein>
<proteinExistence type="predicted"/>
<organism evidence="1 2">
    <name type="scientific">Taxus chinensis</name>
    <name type="common">Chinese yew</name>
    <name type="synonym">Taxus wallichiana var. chinensis</name>
    <dbReference type="NCBI Taxonomy" id="29808"/>
    <lineage>
        <taxon>Eukaryota</taxon>
        <taxon>Viridiplantae</taxon>
        <taxon>Streptophyta</taxon>
        <taxon>Embryophyta</taxon>
        <taxon>Tracheophyta</taxon>
        <taxon>Spermatophyta</taxon>
        <taxon>Pinopsida</taxon>
        <taxon>Pinidae</taxon>
        <taxon>Conifers II</taxon>
        <taxon>Cupressales</taxon>
        <taxon>Taxaceae</taxon>
        <taxon>Taxus</taxon>
    </lineage>
</organism>
<accession>A0AA38LLC7</accession>
<evidence type="ECO:0000313" key="1">
    <source>
        <dbReference type="EMBL" id="KAH9325507.1"/>
    </source>
</evidence>
<comment type="caution">
    <text evidence="1">The sequence shown here is derived from an EMBL/GenBank/DDBJ whole genome shotgun (WGS) entry which is preliminary data.</text>
</comment>
<dbReference type="EMBL" id="JAHRHJ020000002">
    <property type="protein sequence ID" value="KAH9325507.1"/>
    <property type="molecule type" value="Genomic_DNA"/>
</dbReference>
<reference evidence="1 2" key="1">
    <citation type="journal article" date="2021" name="Nat. Plants">
        <title>The Taxus genome provides insights into paclitaxel biosynthesis.</title>
        <authorList>
            <person name="Xiong X."/>
            <person name="Gou J."/>
            <person name="Liao Q."/>
            <person name="Li Y."/>
            <person name="Zhou Q."/>
            <person name="Bi G."/>
            <person name="Li C."/>
            <person name="Du R."/>
            <person name="Wang X."/>
            <person name="Sun T."/>
            <person name="Guo L."/>
            <person name="Liang H."/>
            <person name="Lu P."/>
            <person name="Wu Y."/>
            <person name="Zhang Z."/>
            <person name="Ro D.K."/>
            <person name="Shang Y."/>
            <person name="Huang S."/>
            <person name="Yan J."/>
        </authorList>
    </citation>
    <scope>NUCLEOTIDE SEQUENCE [LARGE SCALE GENOMIC DNA]</scope>
    <source>
        <strain evidence="1">Ta-2019</strain>
    </source>
</reference>
<name>A0AA38LLC7_TAXCH</name>
<feature type="non-terminal residue" evidence="1">
    <location>
        <position position="1"/>
    </location>
</feature>